<dbReference type="Gene3D" id="3.90.550.10">
    <property type="entry name" value="Spore Coat Polysaccharide Biosynthesis Protein SpsA, Chain A"/>
    <property type="match status" value="1"/>
</dbReference>
<dbReference type="InterPro" id="IPR029044">
    <property type="entry name" value="Nucleotide-diphossugar_trans"/>
</dbReference>
<evidence type="ECO:0000256" key="3">
    <source>
        <dbReference type="ARBA" id="ARBA00022679"/>
    </source>
</evidence>
<comment type="caution">
    <text evidence="5">The sequence shown here is derived from an EMBL/GenBank/DDBJ whole genome shotgun (WGS) entry which is preliminary data.</text>
</comment>
<protein>
    <recommendedName>
        <fullName evidence="4">Glycosyltransferase 2-like domain-containing protein</fullName>
    </recommendedName>
</protein>
<dbReference type="EMBL" id="LUUH01000086">
    <property type="protein sequence ID" value="OAH98858.1"/>
    <property type="molecule type" value="Genomic_DNA"/>
</dbReference>
<dbReference type="AlphaFoldDB" id="A0A177M227"/>
<keyword evidence="3" id="KW-0808">Transferase</keyword>
<evidence type="ECO:0000256" key="2">
    <source>
        <dbReference type="ARBA" id="ARBA00022676"/>
    </source>
</evidence>
<gene>
    <name evidence="5" type="ORF">A1353_21785</name>
</gene>
<dbReference type="Pfam" id="PF00535">
    <property type="entry name" value="Glycos_transf_2"/>
    <property type="match status" value="1"/>
</dbReference>
<comment type="similarity">
    <text evidence="1">Belongs to the glycosyltransferase 2 family.</text>
</comment>
<proteinExistence type="inferred from homology"/>
<evidence type="ECO:0000313" key="6">
    <source>
        <dbReference type="Proteomes" id="UP000077763"/>
    </source>
</evidence>
<sequence length="418" mass="48138">MQTSKVAIVIVTWNKKAFVLELLDSLQHLNYPNHDVIVVDNCSTDQTIDAILEHFPDTIIINNPENTGGAGGFNKGLQFAQDNEYPYCWLLDNDVIVDKDALMYLVDTLDHTPDASICGSQILINGSEIIQECGGNINWRKSNVILNKHGQIRVIEPSPDTILEVDYCAACSMLVRMSDVNKYGKIDPDMFIFWDDIEWSTRIKSYGKQVLCNPNSVVWHHFNGYKPSTAWRVYYRIRNKFYFFNKYSKSKNTLPLLLNIYEELSVLYKHLHIYDFAFAVDSAIFDFKNNIRGKWQMQNISPQVSFISEIDTIPLNNYFVIYDHAYGSLNSNSFQENTTHNVISNQLTLTTLVQTLFRLTFQPSIAVGNQLNLFMLFSNFAILLVEEGTRIIQNNKAKNLLFISYRLGVFVWKRLIAK</sequence>
<dbReference type="Proteomes" id="UP000077763">
    <property type="component" value="Unassembled WGS sequence"/>
</dbReference>
<dbReference type="RefSeq" id="WP_064038322.1">
    <property type="nucleotide sequence ID" value="NZ_LUUH01000086.1"/>
</dbReference>
<reference evidence="5 6" key="1">
    <citation type="submission" date="2016-03" db="EMBL/GenBank/DDBJ databases">
        <authorList>
            <person name="Ploux O."/>
        </authorList>
    </citation>
    <scope>NUCLEOTIDE SEQUENCE [LARGE SCALE GENOMIC DNA]</scope>
    <source>
        <strain evidence="5 6">R-45371</strain>
    </source>
</reference>
<evidence type="ECO:0000256" key="1">
    <source>
        <dbReference type="ARBA" id="ARBA00006739"/>
    </source>
</evidence>
<evidence type="ECO:0000259" key="4">
    <source>
        <dbReference type="Pfam" id="PF00535"/>
    </source>
</evidence>
<keyword evidence="2" id="KW-0328">Glycosyltransferase</keyword>
<dbReference type="PANTHER" id="PTHR43179:SF12">
    <property type="entry name" value="GALACTOFURANOSYLTRANSFERASE GLFT2"/>
    <property type="match status" value="1"/>
</dbReference>
<evidence type="ECO:0000313" key="5">
    <source>
        <dbReference type="EMBL" id="OAH98858.1"/>
    </source>
</evidence>
<dbReference type="GO" id="GO:0016757">
    <property type="term" value="F:glycosyltransferase activity"/>
    <property type="evidence" value="ECO:0007669"/>
    <property type="project" value="UniProtKB-KW"/>
</dbReference>
<dbReference type="PANTHER" id="PTHR43179">
    <property type="entry name" value="RHAMNOSYLTRANSFERASE WBBL"/>
    <property type="match status" value="1"/>
</dbReference>
<feature type="domain" description="Glycosyltransferase 2-like" evidence="4">
    <location>
        <begin position="8"/>
        <end position="128"/>
    </location>
</feature>
<accession>A0A177M227</accession>
<dbReference type="SUPFAM" id="SSF53448">
    <property type="entry name" value="Nucleotide-diphospho-sugar transferases"/>
    <property type="match status" value="1"/>
</dbReference>
<organism evidence="5 6">
    <name type="scientific">Methylomonas methanica</name>
    <dbReference type="NCBI Taxonomy" id="421"/>
    <lineage>
        <taxon>Bacteria</taxon>
        <taxon>Pseudomonadati</taxon>
        <taxon>Pseudomonadota</taxon>
        <taxon>Gammaproteobacteria</taxon>
        <taxon>Methylococcales</taxon>
        <taxon>Methylococcaceae</taxon>
        <taxon>Methylomonas</taxon>
    </lineage>
</organism>
<name>A0A177M227_METMH</name>
<dbReference type="InterPro" id="IPR001173">
    <property type="entry name" value="Glyco_trans_2-like"/>
</dbReference>